<name>A0A6J6GFM9_9ZZZZ</name>
<accession>A0A6J6GFM9</accession>
<dbReference type="AlphaFoldDB" id="A0A6J6GFM9"/>
<proteinExistence type="predicted"/>
<sequence>MAQSKGVTIDPDNRHSGESIKNCLRVATQSEGPVDDDCCWPRERGGECVEAVVEQYGDVSWCCHDSSEESDVPIPVRVLPWGKYFRCGRESQHR</sequence>
<gene>
    <name evidence="1" type="ORF">UFOPK1788_00936</name>
</gene>
<evidence type="ECO:0000313" key="1">
    <source>
        <dbReference type="EMBL" id="CAB4598443.1"/>
    </source>
</evidence>
<organism evidence="1">
    <name type="scientific">freshwater metagenome</name>
    <dbReference type="NCBI Taxonomy" id="449393"/>
    <lineage>
        <taxon>unclassified sequences</taxon>
        <taxon>metagenomes</taxon>
        <taxon>ecological metagenomes</taxon>
    </lineage>
</organism>
<dbReference type="EMBL" id="CAEZUE010000135">
    <property type="protein sequence ID" value="CAB4598443.1"/>
    <property type="molecule type" value="Genomic_DNA"/>
</dbReference>
<reference evidence="1" key="1">
    <citation type="submission" date="2020-05" db="EMBL/GenBank/DDBJ databases">
        <authorList>
            <person name="Chiriac C."/>
            <person name="Salcher M."/>
            <person name="Ghai R."/>
            <person name="Kavagutti S V."/>
        </authorList>
    </citation>
    <scope>NUCLEOTIDE SEQUENCE</scope>
</reference>
<protein>
    <submittedName>
        <fullName evidence="1">Unannotated protein</fullName>
    </submittedName>
</protein>